<dbReference type="InterPro" id="IPR033205">
    <property type="entry name" value="COP9_CSN8"/>
</dbReference>
<proteinExistence type="predicted"/>
<keyword evidence="8" id="KW-1185">Reference proteome</keyword>
<dbReference type="Gene3D" id="1.25.40.990">
    <property type="match status" value="1"/>
</dbReference>
<evidence type="ECO:0000256" key="2">
    <source>
        <dbReference type="ARBA" id="ARBA00004496"/>
    </source>
</evidence>
<keyword evidence="3" id="KW-0963">Cytoplasm</keyword>
<evidence type="ECO:0000259" key="6">
    <source>
        <dbReference type="Pfam" id="PF10075"/>
    </source>
</evidence>
<protein>
    <recommendedName>
        <fullName evidence="6">CSN8/PSMD8/EIF3K domain-containing protein</fullName>
    </recommendedName>
</protein>
<evidence type="ECO:0000256" key="4">
    <source>
        <dbReference type="ARBA" id="ARBA00022790"/>
    </source>
</evidence>
<dbReference type="AlphaFoldDB" id="A0A507BUJ9"/>
<comment type="caution">
    <text evidence="7">The sequence shown here is derived from an EMBL/GenBank/DDBJ whole genome shotgun (WGS) entry which is preliminary data.</text>
</comment>
<evidence type="ECO:0000256" key="5">
    <source>
        <dbReference type="ARBA" id="ARBA00023242"/>
    </source>
</evidence>
<dbReference type="OrthoDB" id="2162142at2759"/>
<dbReference type="PANTHER" id="PTHR13339:SF0">
    <property type="entry name" value="COP9 SIGNALOSOME COMPLEX SUBUNIT 8"/>
    <property type="match status" value="1"/>
</dbReference>
<name>A0A507BUJ9_9FUNG</name>
<dbReference type="RefSeq" id="XP_031022451.1">
    <property type="nucleotide sequence ID" value="XM_031171590.1"/>
</dbReference>
<reference evidence="7 8" key="1">
    <citation type="journal article" date="2019" name="Sci. Rep.">
        <title>Comparative genomics of chytrid fungi reveal insights into the obligate biotrophic and pathogenic lifestyle of Synchytrium endobioticum.</title>
        <authorList>
            <person name="van de Vossenberg B.T.L.H."/>
            <person name="Warris S."/>
            <person name="Nguyen H.D.T."/>
            <person name="van Gent-Pelzer M.P.E."/>
            <person name="Joly D.L."/>
            <person name="van de Geest H.C."/>
            <person name="Bonants P.J.M."/>
            <person name="Smith D.S."/>
            <person name="Levesque C.A."/>
            <person name="van der Lee T.A.J."/>
        </authorList>
    </citation>
    <scope>NUCLEOTIDE SEQUENCE [LARGE SCALE GENOMIC DNA]</scope>
    <source>
        <strain evidence="7 8">JEL517</strain>
    </source>
</reference>
<accession>A0A507BUJ9</accession>
<keyword evidence="4" id="KW-0736">Signalosome</keyword>
<gene>
    <name evidence="7" type="ORF">SmJEL517_g05664</name>
</gene>
<dbReference type="GO" id="GO:0000338">
    <property type="term" value="P:protein deneddylation"/>
    <property type="evidence" value="ECO:0007669"/>
    <property type="project" value="InterPro"/>
</dbReference>
<dbReference type="GO" id="GO:0005737">
    <property type="term" value="C:cytoplasm"/>
    <property type="evidence" value="ECO:0007669"/>
    <property type="project" value="UniProtKB-SubCell"/>
</dbReference>
<dbReference type="PANTHER" id="PTHR13339">
    <property type="entry name" value="COP9 SIGNALOSOME COMPLEX SUBUNIT 8"/>
    <property type="match status" value="1"/>
</dbReference>
<dbReference type="Proteomes" id="UP000319731">
    <property type="component" value="Unassembled WGS sequence"/>
</dbReference>
<dbReference type="InterPro" id="IPR033464">
    <property type="entry name" value="CSN8_PSD8_EIF3K"/>
</dbReference>
<dbReference type="EMBL" id="QEAO01000054">
    <property type="protein sequence ID" value="TPX30891.1"/>
    <property type="molecule type" value="Genomic_DNA"/>
</dbReference>
<dbReference type="STRING" id="1806994.A0A507BUJ9"/>
<keyword evidence="5" id="KW-0539">Nucleus</keyword>
<organism evidence="7 8">
    <name type="scientific">Synchytrium microbalum</name>
    <dbReference type="NCBI Taxonomy" id="1806994"/>
    <lineage>
        <taxon>Eukaryota</taxon>
        <taxon>Fungi</taxon>
        <taxon>Fungi incertae sedis</taxon>
        <taxon>Chytridiomycota</taxon>
        <taxon>Chytridiomycota incertae sedis</taxon>
        <taxon>Chytridiomycetes</taxon>
        <taxon>Synchytriales</taxon>
        <taxon>Synchytriaceae</taxon>
        <taxon>Synchytrium</taxon>
    </lineage>
</organism>
<dbReference type="GO" id="GO:0008180">
    <property type="term" value="C:COP9 signalosome"/>
    <property type="evidence" value="ECO:0007669"/>
    <property type="project" value="UniProtKB-KW"/>
</dbReference>
<evidence type="ECO:0000313" key="7">
    <source>
        <dbReference type="EMBL" id="TPX30891.1"/>
    </source>
</evidence>
<comment type="subcellular location">
    <subcellularLocation>
        <location evidence="2">Cytoplasm</location>
    </subcellularLocation>
    <subcellularLocation>
        <location evidence="1">Nucleus</location>
    </subcellularLocation>
</comment>
<dbReference type="GeneID" id="42006887"/>
<evidence type="ECO:0000256" key="1">
    <source>
        <dbReference type="ARBA" id="ARBA00004123"/>
    </source>
</evidence>
<evidence type="ECO:0000313" key="8">
    <source>
        <dbReference type="Proteomes" id="UP000319731"/>
    </source>
</evidence>
<evidence type="ECO:0000256" key="3">
    <source>
        <dbReference type="ARBA" id="ARBA00022490"/>
    </source>
</evidence>
<dbReference type="Pfam" id="PF10075">
    <property type="entry name" value="CSN8_PSD8_EIF3K"/>
    <property type="match status" value="1"/>
</dbReference>
<dbReference type="GO" id="GO:0010387">
    <property type="term" value="P:COP9 signalosome assembly"/>
    <property type="evidence" value="ECO:0007669"/>
    <property type="project" value="InterPro"/>
</dbReference>
<sequence length="224" mass="24047">MTVDQAVLAVNAAIGQLDIALVIAYCEEFELREATIPQAVVENVTNGNAAQPTVHPRQHIYTASLAAYLISDDLASARMLCKRATADIKAYPAFASLHQVFTSLYKNLPAATYTHLDAANYSTDLRPLIEELKKRIRERVFVLITKAYTDVPLSTIANSLGLSLDDTRAVCTQAGWMIDATTGIATRPPAPPTLAAAATGGIVGADGLKRMATISDYVVNLERA</sequence>
<feature type="domain" description="CSN8/PSMD8/EIF3K" evidence="6">
    <location>
        <begin position="59"/>
        <end position="186"/>
    </location>
</feature>